<feature type="transmembrane region" description="Helical" evidence="6">
    <location>
        <begin position="142"/>
        <end position="161"/>
    </location>
</feature>
<feature type="transmembrane region" description="Helical" evidence="6">
    <location>
        <begin position="46"/>
        <end position="64"/>
    </location>
</feature>
<dbReference type="InterPro" id="IPR023380">
    <property type="entry name" value="DsbB-like_sf"/>
</dbReference>
<feature type="transmembrane region" description="Helical" evidence="6">
    <location>
        <begin position="71"/>
        <end position="93"/>
    </location>
</feature>
<dbReference type="GO" id="GO:0006457">
    <property type="term" value="P:protein folding"/>
    <property type="evidence" value="ECO:0007669"/>
    <property type="project" value="InterPro"/>
</dbReference>
<gene>
    <name evidence="7" type="ORF">SAMN02745126_05716</name>
</gene>
<comment type="subcellular location">
    <subcellularLocation>
        <location evidence="1">Cell membrane</location>
        <topology evidence="1">Multi-pass membrane protein</topology>
    </subcellularLocation>
</comment>
<dbReference type="PIRSF" id="PIRSF033913">
    <property type="entry name" value="S-S_format_DsbB"/>
    <property type="match status" value="1"/>
</dbReference>
<dbReference type="InterPro" id="IPR003752">
    <property type="entry name" value="DiS_bond_form_DsbB/BdbC"/>
</dbReference>
<dbReference type="Gene3D" id="1.20.1550.10">
    <property type="entry name" value="DsbB-like"/>
    <property type="match status" value="1"/>
</dbReference>
<accession>A0A1T4T5Y7</accession>
<feature type="transmembrane region" description="Helical" evidence="6">
    <location>
        <begin position="12"/>
        <end position="34"/>
    </location>
</feature>
<proteinExistence type="predicted"/>
<dbReference type="Proteomes" id="UP000190092">
    <property type="component" value="Unassembled WGS sequence"/>
</dbReference>
<keyword evidence="4 6" id="KW-1133">Transmembrane helix</keyword>
<evidence type="ECO:0000256" key="4">
    <source>
        <dbReference type="ARBA" id="ARBA00022989"/>
    </source>
</evidence>
<evidence type="ECO:0000256" key="3">
    <source>
        <dbReference type="ARBA" id="ARBA00022692"/>
    </source>
</evidence>
<name>A0A1T4T5Y7_9HYPH</name>
<protein>
    <submittedName>
        <fullName evidence="7">Disulfide bond formation protein DsbB</fullName>
    </submittedName>
</protein>
<evidence type="ECO:0000256" key="2">
    <source>
        <dbReference type="ARBA" id="ARBA00022475"/>
    </source>
</evidence>
<evidence type="ECO:0000256" key="1">
    <source>
        <dbReference type="ARBA" id="ARBA00004651"/>
    </source>
</evidence>
<keyword evidence="2" id="KW-1003">Cell membrane</keyword>
<dbReference type="SUPFAM" id="SSF158442">
    <property type="entry name" value="DsbB-like"/>
    <property type="match status" value="1"/>
</dbReference>
<sequence length="168" mass="17855">MTLAKLPFPSKIGLLAALASTALMGGALFFQYVVGLPPCDLCHWQRYPHIAAIAIGLAALASFAAPRLAYIFALTAILALFLTAGIGVFHVGVEQHWWQGPQECSGRIPPGLSPAELKKYLFSAKMVRCDAIPWSLFGISMAGWNAIISAAVAIALSVGVARHIKETP</sequence>
<dbReference type="PANTHER" id="PTHR36570">
    <property type="entry name" value="DISULFIDE BOND FORMATION PROTEIN B"/>
    <property type="match status" value="1"/>
</dbReference>
<keyword evidence="3 6" id="KW-0812">Transmembrane</keyword>
<dbReference type="EMBL" id="FUWJ01000013">
    <property type="protein sequence ID" value="SKA35729.1"/>
    <property type="molecule type" value="Genomic_DNA"/>
</dbReference>
<dbReference type="GO" id="GO:0005886">
    <property type="term" value="C:plasma membrane"/>
    <property type="evidence" value="ECO:0007669"/>
    <property type="project" value="UniProtKB-SubCell"/>
</dbReference>
<evidence type="ECO:0000313" key="7">
    <source>
        <dbReference type="EMBL" id="SKA35729.1"/>
    </source>
</evidence>
<dbReference type="GO" id="GO:0015035">
    <property type="term" value="F:protein-disulfide reductase activity"/>
    <property type="evidence" value="ECO:0007669"/>
    <property type="project" value="InterPro"/>
</dbReference>
<keyword evidence="8" id="KW-1185">Reference proteome</keyword>
<dbReference type="STRING" id="225324.SAMN02745126_05716"/>
<dbReference type="InterPro" id="IPR024199">
    <property type="entry name" value="Uncharacterised_DsbB"/>
</dbReference>
<dbReference type="InterPro" id="IPR050183">
    <property type="entry name" value="DsbB"/>
</dbReference>
<evidence type="ECO:0000256" key="5">
    <source>
        <dbReference type="ARBA" id="ARBA00023136"/>
    </source>
</evidence>
<evidence type="ECO:0000256" key="6">
    <source>
        <dbReference type="SAM" id="Phobius"/>
    </source>
</evidence>
<dbReference type="AlphaFoldDB" id="A0A1T4T5Y7"/>
<dbReference type="OrthoDB" id="9808637at2"/>
<reference evidence="8" key="1">
    <citation type="submission" date="2017-02" db="EMBL/GenBank/DDBJ databases">
        <authorList>
            <person name="Varghese N."/>
            <person name="Submissions S."/>
        </authorList>
    </citation>
    <scope>NUCLEOTIDE SEQUENCE [LARGE SCALE GENOMIC DNA]</scope>
    <source>
        <strain evidence="8">ATCC 27094</strain>
    </source>
</reference>
<dbReference type="Pfam" id="PF02600">
    <property type="entry name" value="DsbB"/>
    <property type="match status" value="1"/>
</dbReference>
<organism evidence="7 8">
    <name type="scientific">Enhydrobacter aerosaccus</name>
    <dbReference type="NCBI Taxonomy" id="225324"/>
    <lineage>
        <taxon>Bacteria</taxon>
        <taxon>Pseudomonadati</taxon>
        <taxon>Pseudomonadota</taxon>
        <taxon>Alphaproteobacteria</taxon>
        <taxon>Hyphomicrobiales</taxon>
        <taxon>Enhydrobacter</taxon>
    </lineage>
</organism>
<dbReference type="RefSeq" id="WP_085937455.1">
    <property type="nucleotide sequence ID" value="NZ_FUWJ01000013.1"/>
</dbReference>
<keyword evidence="5 6" id="KW-0472">Membrane</keyword>
<dbReference type="PANTHER" id="PTHR36570:SF3">
    <property type="entry name" value="DISULFIDE BOND FORMATION PROTEIN B"/>
    <property type="match status" value="1"/>
</dbReference>
<evidence type="ECO:0000313" key="8">
    <source>
        <dbReference type="Proteomes" id="UP000190092"/>
    </source>
</evidence>